<gene>
    <name evidence="1" type="ORF">CKQ80_10010</name>
</gene>
<sequence length="99" mass="11140">MRGCSASFVIPRLQLYGSALTIAERRPAVRGKPFDVELFLAAVLTGSQATRFRHLKRAKVIQAERAERWQPAPDIYQAHLKVDAQHNLESANTLRDPES</sequence>
<accession>A0A2A2PK77</accession>
<name>A0A2A2PK77_9PSED</name>
<keyword evidence="2" id="KW-1185">Reference proteome</keyword>
<proteinExistence type="predicted"/>
<organism evidence="1 2">
    <name type="scientific">Pseudomonas moraviensis</name>
    <dbReference type="NCBI Taxonomy" id="321662"/>
    <lineage>
        <taxon>Bacteria</taxon>
        <taxon>Pseudomonadati</taxon>
        <taxon>Pseudomonadota</taxon>
        <taxon>Gammaproteobacteria</taxon>
        <taxon>Pseudomonadales</taxon>
        <taxon>Pseudomonadaceae</taxon>
        <taxon>Pseudomonas</taxon>
    </lineage>
</organism>
<evidence type="ECO:0000313" key="1">
    <source>
        <dbReference type="EMBL" id="PAW55625.1"/>
    </source>
</evidence>
<evidence type="ECO:0000313" key="2">
    <source>
        <dbReference type="Proteomes" id="UP000217830"/>
    </source>
</evidence>
<reference evidence="1 2" key="1">
    <citation type="submission" date="2017-08" db="EMBL/GenBank/DDBJ databases">
        <title>Draft Genome Sequence of Pseudomonas moraviensis TYU6, isolated from Taxus cuspidata by using PacBio Single-Molecule Real-Time Technology.</title>
        <authorList>
            <person name="Baek K.-H."/>
            <person name="Mishra A.K."/>
        </authorList>
    </citation>
    <scope>NUCLEOTIDE SEQUENCE [LARGE SCALE GENOMIC DNA]</scope>
    <source>
        <strain evidence="1 2">TYU6</strain>
    </source>
</reference>
<protein>
    <submittedName>
        <fullName evidence="1">Uncharacterized protein</fullName>
    </submittedName>
</protein>
<dbReference type="AlphaFoldDB" id="A0A2A2PK77"/>
<comment type="caution">
    <text evidence="1">The sequence shown here is derived from an EMBL/GenBank/DDBJ whole genome shotgun (WGS) entry which is preliminary data.</text>
</comment>
<dbReference type="EMBL" id="NRST01000001">
    <property type="protein sequence ID" value="PAW55625.1"/>
    <property type="molecule type" value="Genomic_DNA"/>
</dbReference>
<dbReference type="Proteomes" id="UP000217830">
    <property type="component" value="Unassembled WGS sequence"/>
</dbReference>